<dbReference type="Proteomes" id="UP001501594">
    <property type="component" value="Unassembled WGS sequence"/>
</dbReference>
<dbReference type="EMBL" id="BAABAU010000001">
    <property type="protein sequence ID" value="GAA4266236.1"/>
    <property type="molecule type" value="Genomic_DNA"/>
</dbReference>
<reference evidence="2" key="1">
    <citation type="journal article" date="2019" name="Int. J. Syst. Evol. Microbiol.">
        <title>The Global Catalogue of Microorganisms (GCM) 10K type strain sequencing project: providing services to taxonomists for standard genome sequencing and annotation.</title>
        <authorList>
            <consortium name="The Broad Institute Genomics Platform"/>
            <consortium name="The Broad Institute Genome Sequencing Center for Infectious Disease"/>
            <person name="Wu L."/>
            <person name="Ma J."/>
        </authorList>
    </citation>
    <scope>NUCLEOTIDE SEQUENCE [LARGE SCALE GENOMIC DNA]</scope>
    <source>
        <strain evidence="2">JCM 17442</strain>
    </source>
</reference>
<organism evidence="1 2">
    <name type="scientific">Frondihabitans peucedani</name>
    <dbReference type="NCBI Taxonomy" id="598626"/>
    <lineage>
        <taxon>Bacteria</taxon>
        <taxon>Bacillati</taxon>
        <taxon>Actinomycetota</taxon>
        <taxon>Actinomycetes</taxon>
        <taxon>Micrococcales</taxon>
        <taxon>Microbacteriaceae</taxon>
        <taxon>Frondihabitans</taxon>
    </lineage>
</organism>
<evidence type="ECO:0000313" key="1">
    <source>
        <dbReference type="EMBL" id="GAA4266236.1"/>
    </source>
</evidence>
<proteinExistence type="predicted"/>
<keyword evidence="2" id="KW-1185">Reference proteome</keyword>
<comment type="caution">
    <text evidence="1">The sequence shown here is derived from an EMBL/GenBank/DDBJ whole genome shotgun (WGS) entry which is preliminary data.</text>
</comment>
<gene>
    <name evidence="1" type="ORF">GCM10022256_18480</name>
</gene>
<name>A0ABP8E1Z3_9MICO</name>
<protein>
    <submittedName>
        <fullName evidence="1">Uncharacterized protein</fullName>
    </submittedName>
</protein>
<evidence type="ECO:0000313" key="2">
    <source>
        <dbReference type="Proteomes" id="UP001501594"/>
    </source>
</evidence>
<accession>A0ABP8E1Z3</accession>
<sequence>MAAVEFLAITNDVVLIGSWRGSMRRDIWHIEAHAAETFPEPEARLQKRRTGFSGLE</sequence>